<dbReference type="RefSeq" id="WP_253967212.1">
    <property type="nucleotide sequence ID" value="NZ_JAMFTH010000001.1"/>
</dbReference>
<evidence type="ECO:0000313" key="3">
    <source>
        <dbReference type="Proteomes" id="UP001139319"/>
    </source>
</evidence>
<protein>
    <recommendedName>
        <fullName evidence="4">Outer membrane protein beta-barrel domain-containing protein</fullName>
    </recommendedName>
</protein>
<sequence>MKSVISTLILFLASLSYADDDANLSVGWGTDHGGAAGLRYALNRGASKYYGTVSLLGYSSSAGAEAGYGVGWEHLVSGDKHALGVFAGTVAVDFNGDETAVYHGLAGTYNYYFRGFSERTLVVGGSIYGGTTSSNERLFEDDKYGINAKLAFQW</sequence>
<reference evidence="2" key="2">
    <citation type="submission" date="2023-01" db="EMBL/GenBank/DDBJ databases">
        <title>Gilvimarinus xylanilyticus HB14 isolated from Caulerpa lentillifera aquaculture base in Hainan, China.</title>
        <authorList>
            <person name="Zhang Y.-J."/>
        </authorList>
    </citation>
    <scope>NUCLEOTIDE SEQUENCE</scope>
    <source>
        <strain evidence="2">HB14</strain>
    </source>
</reference>
<feature type="chain" id="PRO_5040971484" description="Outer membrane protein beta-barrel domain-containing protein" evidence="1">
    <location>
        <begin position="19"/>
        <end position="154"/>
    </location>
</feature>
<reference evidence="2" key="1">
    <citation type="submission" date="2022-05" db="EMBL/GenBank/DDBJ databases">
        <authorList>
            <person name="Sun H.-N."/>
        </authorList>
    </citation>
    <scope>NUCLEOTIDE SEQUENCE</scope>
    <source>
        <strain evidence="2">HB14</strain>
    </source>
</reference>
<keyword evidence="3" id="KW-1185">Reference proteome</keyword>
<gene>
    <name evidence="2" type="ORF">M6D89_06515</name>
</gene>
<evidence type="ECO:0000256" key="1">
    <source>
        <dbReference type="SAM" id="SignalP"/>
    </source>
</evidence>
<feature type="signal peptide" evidence="1">
    <location>
        <begin position="1"/>
        <end position="18"/>
    </location>
</feature>
<accession>A0A9X2KT94</accession>
<name>A0A9X2KT94_9GAMM</name>
<comment type="caution">
    <text evidence="2">The sequence shown here is derived from an EMBL/GenBank/DDBJ whole genome shotgun (WGS) entry which is preliminary data.</text>
</comment>
<dbReference type="EMBL" id="JAMFTH010000001">
    <property type="protein sequence ID" value="MCP8898947.1"/>
    <property type="molecule type" value="Genomic_DNA"/>
</dbReference>
<keyword evidence="1" id="KW-0732">Signal</keyword>
<dbReference type="AlphaFoldDB" id="A0A9X2KT94"/>
<dbReference type="Proteomes" id="UP001139319">
    <property type="component" value="Unassembled WGS sequence"/>
</dbReference>
<proteinExistence type="predicted"/>
<organism evidence="2 3">
    <name type="scientific">Gilvimarinus xylanilyticus</name>
    <dbReference type="NCBI Taxonomy" id="2944139"/>
    <lineage>
        <taxon>Bacteria</taxon>
        <taxon>Pseudomonadati</taxon>
        <taxon>Pseudomonadota</taxon>
        <taxon>Gammaproteobacteria</taxon>
        <taxon>Cellvibrionales</taxon>
        <taxon>Cellvibrionaceae</taxon>
        <taxon>Gilvimarinus</taxon>
    </lineage>
</organism>
<evidence type="ECO:0000313" key="2">
    <source>
        <dbReference type="EMBL" id="MCP8898947.1"/>
    </source>
</evidence>
<evidence type="ECO:0008006" key="4">
    <source>
        <dbReference type="Google" id="ProtNLM"/>
    </source>
</evidence>